<feature type="region of interest" description="Disordered" evidence="1">
    <location>
        <begin position="50"/>
        <end position="70"/>
    </location>
</feature>
<dbReference type="AlphaFoldDB" id="W4K0N6"/>
<dbReference type="Proteomes" id="UP000030671">
    <property type="component" value="Unassembled WGS sequence"/>
</dbReference>
<organism evidence="2 3">
    <name type="scientific">Heterobasidion irregulare (strain TC 32-1)</name>
    <dbReference type="NCBI Taxonomy" id="747525"/>
    <lineage>
        <taxon>Eukaryota</taxon>
        <taxon>Fungi</taxon>
        <taxon>Dikarya</taxon>
        <taxon>Basidiomycota</taxon>
        <taxon>Agaricomycotina</taxon>
        <taxon>Agaricomycetes</taxon>
        <taxon>Russulales</taxon>
        <taxon>Bondarzewiaceae</taxon>
        <taxon>Heterobasidion</taxon>
        <taxon>Heterobasidion annosum species complex</taxon>
    </lineage>
</organism>
<dbReference type="EMBL" id="KI925461">
    <property type="protein sequence ID" value="ETW78890.1"/>
    <property type="molecule type" value="Genomic_DNA"/>
</dbReference>
<dbReference type="InParanoid" id="W4K0N6"/>
<proteinExistence type="predicted"/>
<reference evidence="2 3" key="1">
    <citation type="journal article" date="2012" name="New Phytol.">
        <title>Insight into trade-off between wood decay and parasitism from the genome of a fungal forest pathogen.</title>
        <authorList>
            <person name="Olson A."/>
            <person name="Aerts A."/>
            <person name="Asiegbu F."/>
            <person name="Belbahri L."/>
            <person name="Bouzid O."/>
            <person name="Broberg A."/>
            <person name="Canback B."/>
            <person name="Coutinho P.M."/>
            <person name="Cullen D."/>
            <person name="Dalman K."/>
            <person name="Deflorio G."/>
            <person name="van Diepen L.T."/>
            <person name="Dunand C."/>
            <person name="Duplessis S."/>
            <person name="Durling M."/>
            <person name="Gonthier P."/>
            <person name="Grimwood J."/>
            <person name="Fossdal C.G."/>
            <person name="Hansson D."/>
            <person name="Henrissat B."/>
            <person name="Hietala A."/>
            <person name="Himmelstrand K."/>
            <person name="Hoffmeister D."/>
            <person name="Hogberg N."/>
            <person name="James T.Y."/>
            <person name="Karlsson M."/>
            <person name="Kohler A."/>
            <person name="Kues U."/>
            <person name="Lee Y.H."/>
            <person name="Lin Y.C."/>
            <person name="Lind M."/>
            <person name="Lindquist E."/>
            <person name="Lombard V."/>
            <person name="Lucas S."/>
            <person name="Lunden K."/>
            <person name="Morin E."/>
            <person name="Murat C."/>
            <person name="Park J."/>
            <person name="Raffaello T."/>
            <person name="Rouze P."/>
            <person name="Salamov A."/>
            <person name="Schmutz J."/>
            <person name="Solheim H."/>
            <person name="Stahlberg J."/>
            <person name="Velez H."/>
            <person name="de Vries R.P."/>
            <person name="Wiebenga A."/>
            <person name="Woodward S."/>
            <person name="Yakovlev I."/>
            <person name="Garbelotto M."/>
            <person name="Martin F."/>
            <person name="Grigoriev I.V."/>
            <person name="Stenlid J."/>
        </authorList>
    </citation>
    <scope>NUCLEOTIDE SEQUENCE [LARGE SCALE GENOMIC DNA]</scope>
    <source>
        <strain evidence="2 3">TC 32-1</strain>
    </source>
</reference>
<dbReference type="HOGENOM" id="CLU_992279_0_0_1"/>
<protein>
    <submittedName>
        <fullName evidence="2">Uncharacterized protein</fullName>
    </submittedName>
</protein>
<dbReference type="GeneID" id="20674291"/>
<name>W4K0N6_HETIT</name>
<dbReference type="OrthoDB" id="3260546at2759"/>
<evidence type="ECO:0000256" key="1">
    <source>
        <dbReference type="SAM" id="MobiDB-lite"/>
    </source>
</evidence>
<gene>
    <name evidence="2" type="ORF">HETIRDRAFT_428664</name>
</gene>
<evidence type="ECO:0000313" key="2">
    <source>
        <dbReference type="EMBL" id="ETW78890.1"/>
    </source>
</evidence>
<sequence>MFGRCSAQSRNRSGAIISYSPLLLKPPLAYHFGAHCEGLVFKITARNLRRSSRPTAEREERQTVIDSFNTQETSADRSLFGDADIVPDHLSHHHYLDLKSPPSLSPPPDSTFFLTPPSSPNRSLLSPISPILDLALLEQSPPSPIPSLHDSISPLIPRSPVFWTPTIRPTALERSFEPATPSPITLANNTFSPTFDFITMATPSMPARGDRTAPTFDPHQPRELRRYFADLDFHFGRSAIEDDQEKKKHACRFLDVNTCELWESLTTFTNATKTFKEFCKEVYRLCPGDTLEVALSAEHNTKTTSNAGGAGASI</sequence>
<accession>W4K0N6</accession>
<keyword evidence="3" id="KW-1185">Reference proteome</keyword>
<evidence type="ECO:0000313" key="3">
    <source>
        <dbReference type="Proteomes" id="UP000030671"/>
    </source>
</evidence>
<dbReference type="RefSeq" id="XP_009549180.1">
    <property type="nucleotide sequence ID" value="XM_009550885.1"/>
</dbReference>
<dbReference type="KEGG" id="hir:HETIRDRAFT_428664"/>